<comment type="caution">
    <text evidence="9">The sequence shown here is derived from an EMBL/GenBank/DDBJ whole genome shotgun (WGS) entry which is preliminary data.</text>
</comment>
<dbReference type="PANTHER" id="PTHR12558">
    <property type="entry name" value="CELL DIVISION CYCLE 16,23,27"/>
    <property type="match status" value="1"/>
</dbReference>
<evidence type="ECO:0000256" key="2">
    <source>
        <dbReference type="ARBA" id="ARBA00022737"/>
    </source>
</evidence>
<evidence type="ECO:0000256" key="3">
    <source>
        <dbReference type="ARBA" id="ARBA00022776"/>
    </source>
</evidence>
<keyword evidence="2" id="KW-0677">Repeat</keyword>
<dbReference type="Proteomes" id="UP000699462">
    <property type="component" value="Unassembled WGS sequence"/>
</dbReference>
<keyword evidence="6" id="KW-0131">Cell cycle</keyword>
<feature type="compositionally biased region" description="Polar residues" evidence="8">
    <location>
        <begin position="379"/>
        <end position="389"/>
    </location>
</feature>
<dbReference type="EMBL" id="JTDF01022247">
    <property type="protein sequence ID" value="KAF8560771.1"/>
    <property type="molecule type" value="Genomic_DNA"/>
</dbReference>
<keyword evidence="4" id="KW-0833">Ubl conjugation pathway</keyword>
<evidence type="ECO:0000256" key="8">
    <source>
        <dbReference type="SAM" id="MobiDB-lite"/>
    </source>
</evidence>
<evidence type="ECO:0000313" key="10">
    <source>
        <dbReference type="Proteomes" id="UP000699462"/>
    </source>
</evidence>
<dbReference type="SMART" id="SM00028">
    <property type="entry name" value="TPR"/>
    <property type="match status" value="4"/>
</dbReference>
<protein>
    <recommendedName>
        <fullName evidence="11">Cell division cycle protein 16</fullName>
    </recommendedName>
</protein>
<dbReference type="GO" id="GO:0031145">
    <property type="term" value="P:anaphase-promoting complex-dependent catabolic process"/>
    <property type="evidence" value="ECO:0007669"/>
    <property type="project" value="TreeGrafter"/>
</dbReference>
<evidence type="ECO:0000256" key="6">
    <source>
        <dbReference type="ARBA" id="ARBA00023306"/>
    </source>
</evidence>
<evidence type="ECO:0000256" key="4">
    <source>
        <dbReference type="ARBA" id="ARBA00022786"/>
    </source>
</evidence>
<dbReference type="AlphaFoldDB" id="A0A8T0D2G6"/>
<name>A0A8T0D2G6_9TREM</name>
<dbReference type="OrthoDB" id="10006270at2759"/>
<evidence type="ECO:0000256" key="7">
    <source>
        <dbReference type="PROSITE-ProRule" id="PRU00339"/>
    </source>
</evidence>
<feature type="repeat" description="TPR" evidence="7">
    <location>
        <begin position="224"/>
        <end position="257"/>
    </location>
</feature>
<dbReference type="GO" id="GO:0016567">
    <property type="term" value="P:protein ubiquitination"/>
    <property type="evidence" value="ECO:0007669"/>
    <property type="project" value="TreeGrafter"/>
</dbReference>
<dbReference type="PROSITE" id="PS50005">
    <property type="entry name" value="TPR"/>
    <property type="match status" value="1"/>
</dbReference>
<dbReference type="InterPro" id="IPR011990">
    <property type="entry name" value="TPR-like_helical_dom_sf"/>
</dbReference>
<dbReference type="Gene3D" id="1.25.40.10">
    <property type="entry name" value="Tetratricopeptide repeat domain"/>
    <property type="match status" value="1"/>
</dbReference>
<dbReference type="InterPro" id="IPR019734">
    <property type="entry name" value="TPR_rpt"/>
</dbReference>
<organism evidence="9 10">
    <name type="scientific">Paragonimus westermani</name>
    <dbReference type="NCBI Taxonomy" id="34504"/>
    <lineage>
        <taxon>Eukaryota</taxon>
        <taxon>Metazoa</taxon>
        <taxon>Spiralia</taxon>
        <taxon>Lophotrochozoa</taxon>
        <taxon>Platyhelminthes</taxon>
        <taxon>Trematoda</taxon>
        <taxon>Digenea</taxon>
        <taxon>Plagiorchiida</taxon>
        <taxon>Troglotremata</taxon>
        <taxon>Troglotrematidae</taxon>
        <taxon>Paragonimus</taxon>
    </lineage>
</organism>
<dbReference type="GO" id="GO:0005737">
    <property type="term" value="C:cytoplasm"/>
    <property type="evidence" value="ECO:0007669"/>
    <property type="project" value="TreeGrafter"/>
</dbReference>
<dbReference type="GO" id="GO:0051301">
    <property type="term" value="P:cell division"/>
    <property type="evidence" value="ECO:0007669"/>
    <property type="project" value="UniProtKB-KW"/>
</dbReference>
<dbReference type="Pfam" id="PF13176">
    <property type="entry name" value="TPR_7"/>
    <property type="match status" value="1"/>
</dbReference>
<gene>
    <name evidence="9" type="ORF">P879_04706</name>
</gene>
<dbReference type="SUPFAM" id="SSF48452">
    <property type="entry name" value="TPR-like"/>
    <property type="match status" value="1"/>
</dbReference>
<proteinExistence type="predicted"/>
<dbReference type="GO" id="GO:0005680">
    <property type="term" value="C:anaphase-promoting complex"/>
    <property type="evidence" value="ECO:0007669"/>
    <property type="project" value="TreeGrafter"/>
</dbReference>
<dbReference type="Pfam" id="PF13181">
    <property type="entry name" value="TPR_8"/>
    <property type="match status" value="1"/>
</dbReference>
<keyword evidence="5 7" id="KW-0802">TPR repeat</keyword>
<reference evidence="9 10" key="1">
    <citation type="submission" date="2019-07" db="EMBL/GenBank/DDBJ databases">
        <title>Annotation for the trematode Paragonimus westermani.</title>
        <authorList>
            <person name="Choi Y.-J."/>
        </authorList>
    </citation>
    <scope>NUCLEOTIDE SEQUENCE [LARGE SCALE GENOMIC DNA]</scope>
    <source>
        <strain evidence="9">180907_Pwestermani</strain>
    </source>
</reference>
<feature type="region of interest" description="Disordered" evidence="8">
    <location>
        <begin position="316"/>
        <end position="338"/>
    </location>
</feature>
<evidence type="ECO:0000256" key="5">
    <source>
        <dbReference type="ARBA" id="ARBA00022803"/>
    </source>
</evidence>
<evidence type="ECO:0000256" key="1">
    <source>
        <dbReference type="ARBA" id="ARBA00022618"/>
    </source>
</evidence>
<sequence length="399" mass="44154">MAGRMLDLCQFQKCYDITSKYHIPVYNHFSHRIMSVDPYNMACLPIHVSVLKELDKPNELFSVAHKLMNVYPSNAVGSRGSADLTVKITSDFMRNELARRHLLKASQLDKCFGPTWLALGHAFASDGEHDQAIASYCTAAQVIQGSHVPIMYIGIEYSASNNRNLADRFLFQAYKLNSSDPFIMHEFGTLAFQKQDYSQAIHMFSQAYDRACELGGQVPSAFWEPLVNNMAHTYRKLGVYDRALSMHQIALRLVPDSPSTLASIALVHAMTGQLAEAVDYLHRSLCCVHSAGTGGNAFASTMLTMCIDLLTGKSSVKRPKKPGKDIPDSPPQRHLPRAVVGSVPGSEKICFKKRSPDVSATSKSSANALHLDMMYHTFPTETPSRSLNTSDEDVTMELG</sequence>
<dbReference type="GO" id="GO:0045842">
    <property type="term" value="P:positive regulation of mitotic metaphase/anaphase transition"/>
    <property type="evidence" value="ECO:0007669"/>
    <property type="project" value="TreeGrafter"/>
</dbReference>
<feature type="compositionally biased region" description="Acidic residues" evidence="8">
    <location>
        <begin position="390"/>
        <end position="399"/>
    </location>
</feature>
<keyword evidence="1" id="KW-0132">Cell division</keyword>
<keyword evidence="10" id="KW-1185">Reference proteome</keyword>
<dbReference type="PANTHER" id="PTHR12558:SF9">
    <property type="entry name" value="CELL DIVISION CYCLE PROTEIN 16 HOMOLOG"/>
    <property type="match status" value="1"/>
</dbReference>
<keyword evidence="3" id="KW-0498">Mitosis</keyword>
<evidence type="ECO:0000313" key="9">
    <source>
        <dbReference type="EMBL" id="KAF8560771.1"/>
    </source>
</evidence>
<evidence type="ECO:0008006" key="11">
    <source>
        <dbReference type="Google" id="ProtNLM"/>
    </source>
</evidence>
<feature type="region of interest" description="Disordered" evidence="8">
    <location>
        <begin position="379"/>
        <end position="399"/>
    </location>
</feature>
<accession>A0A8T0D2G6</accession>